<dbReference type="InterPro" id="IPR007375">
    <property type="entry name" value="SoxG"/>
</dbReference>
<reference evidence="1 2" key="1">
    <citation type="submission" date="2023-09" db="EMBL/GenBank/DDBJ databases">
        <authorList>
            <person name="Rey-Velasco X."/>
        </authorList>
    </citation>
    <scope>NUCLEOTIDE SEQUENCE [LARGE SCALE GENOMIC DNA]</scope>
    <source>
        <strain evidence="1 2">F158</strain>
    </source>
</reference>
<dbReference type="Gene3D" id="3.30.70.1520">
    <property type="entry name" value="Heterotetrameric sarcosine oxidase"/>
    <property type="match status" value="1"/>
</dbReference>
<dbReference type="Proteomes" id="UP001265259">
    <property type="component" value="Unassembled WGS sequence"/>
</dbReference>
<keyword evidence="2" id="KW-1185">Reference proteome</keyword>
<dbReference type="SUPFAM" id="SSF103025">
    <property type="entry name" value="Folate-binding domain"/>
    <property type="match status" value="1"/>
</dbReference>
<comment type="caution">
    <text evidence="1">The sequence shown here is derived from an EMBL/GenBank/DDBJ whole genome shotgun (WGS) entry which is preliminary data.</text>
</comment>
<dbReference type="Gene3D" id="3.30.1360.120">
    <property type="entry name" value="Probable tRNA modification gtpase trme, domain 1"/>
    <property type="match status" value="1"/>
</dbReference>
<evidence type="ECO:0000313" key="1">
    <source>
        <dbReference type="EMBL" id="MDT0684681.1"/>
    </source>
</evidence>
<organism evidence="1 2">
    <name type="scientific">Tropicimonas omnivorans</name>
    <dbReference type="NCBI Taxonomy" id="3075590"/>
    <lineage>
        <taxon>Bacteria</taxon>
        <taxon>Pseudomonadati</taxon>
        <taxon>Pseudomonadota</taxon>
        <taxon>Alphaproteobacteria</taxon>
        <taxon>Rhodobacterales</taxon>
        <taxon>Roseobacteraceae</taxon>
        <taxon>Tropicimonas</taxon>
    </lineage>
</organism>
<sequence length="188" mass="20106">MSDIATALGGARYEGFALVEEAPAGGMIALRGDWSDLGPALSSALGVEIPQTRRIVTEGERSLAWMSPDEALVLLPVDKVAETVRRITEGAGDAFVTATDVSDMRAVFRISGEGTGPREVLSKLCPVDMRSLEVEELRRTRLSQVPAAFWIGRDGTITVICFRSVAAYAFEVLTRAARPGTEVGHLAS</sequence>
<dbReference type="Pfam" id="PF04268">
    <property type="entry name" value="SoxG"/>
    <property type="match status" value="1"/>
</dbReference>
<dbReference type="RefSeq" id="WP_311694397.1">
    <property type="nucleotide sequence ID" value="NZ_JAVRHL010000008.1"/>
</dbReference>
<evidence type="ECO:0000313" key="2">
    <source>
        <dbReference type="Proteomes" id="UP001265259"/>
    </source>
</evidence>
<accession>A0ABU3DLY6</accession>
<name>A0ABU3DLY6_9RHOB</name>
<gene>
    <name evidence="1" type="ORF">RM543_18625</name>
</gene>
<proteinExistence type="predicted"/>
<protein>
    <submittedName>
        <fullName evidence="1">Sarcosine oxidase subunit gamma family protein</fullName>
    </submittedName>
</protein>
<dbReference type="EMBL" id="JAVRHL010000008">
    <property type="protein sequence ID" value="MDT0684681.1"/>
    <property type="molecule type" value="Genomic_DNA"/>
</dbReference>
<dbReference type="InterPro" id="IPR027266">
    <property type="entry name" value="TrmE/GcvT-like"/>
</dbReference>